<protein>
    <recommendedName>
        <fullName evidence="4">Ribbon-helix-helix protein CopG domain-containing protein</fullName>
    </recommendedName>
</protein>
<evidence type="ECO:0000313" key="3">
    <source>
        <dbReference type="Proteomes" id="UP000593970"/>
    </source>
</evidence>
<dbReference type="Proteomes" id="UP000593970">
    <property type="component" value="Chromosome"/>
</dbReference>
<dbReference type="AlphaFoldDB" id="A0AA92K360"/>
<gene>
    <name evidence="1" type="ORF">HF909_14095</name>
    <name evidence="2" type="ORF">HF909_14115</name>
</gene>
<dbReference type="EMBL" id="CP051169">
    <property type="protein sequence ID" value="QOK97450.1"/>
    <property type="molecule type" value="Genomic_DNA"/>
</dbReference>
<evidence type="ECO:0000313" key="1">
    <source>
        <dbReference type="EMBL" id="QOK97447.1"/>
    </source>
</evidence>
<sequence length="89" mass="10128">MNTYLLNIFKEKKMERTNVFFESNDLNRLKEIAAQNEQSLAWVIRKVVSSFVKFVDEKQLPTSTVAEVNAAVSEIDPASAWADFLGESK</sequence>
<reference evidence="2" key="1">
    <citation type="submission" date="2020-04" db="EMBL/GenBank/DDBJ databases">
        <title>Ralstonia pseudosolanacearum UW576, UW763, UW773, and UW774.</title>
        <authorList>
            <person name="Steidl O."/>
            <person name="Truchon A."/>
            <person name="Allen C."/>
        </authorList>
    </citation>
    <scope>NUCLEOTIDE SEQUENCE</scope>
    <source>
        <strain evidence="2">RUN2474</strain>
    </source>
</reference>
<evidence type="ECO:0000313" key="2">
    <source>
        <dbReference type="EMBL" id="QOK97450.1"/>
    </source>
</evidence>
<proteinExistence type="predicted"/>
<evidence type="ECO:0008006" key="4">
    <source>
        <dbReference type="Google" id="ProtNLM"/>
    </source>
</evidence>
<organism evidence="2 3">
    <name type="scientific">Ralstonia solanacearum</name>
    <name type="common">Pseudomonas solanacearum</name>
    <dbReference type="NCBI Taxonomy" id="305"/>
    <lineage>
        <taxon>Bacteria</taxon>
        <taxon>Pseudomonadati</taxon>
        <taxon>Pseudomonadota</taxon>
        <taxon>Betaproteobacteria</taxon>
        <taxon>Burkholderiales</taxon>
        <taxon>Burkholderiaceae</taxon>
        <taxon>Ralstonia</taxon>
        <taxon>Ralstonia solanacearum species complex</taxon>
    </lineage>
</organism>
<dbReference type="EMBL" id="CP051169">
    <property type="protein sequence ID" value="QOK97447.1"/>
    <property type="molecule type" value="Genomic_DNA"/>
</dbReference>
<accession>A0AA92K360</accession>
<reference evidence="3" key="2">
    <citation type="submission" date="2020-04" db="EMBL/GenBank/DDBJ databases">
        <title>Ralstonia solanacearum UW576, UW763, UW773, and UW774.</title>
        <authorList>
            <person name="Steidl O."/>
            <person name="Truchon A."/>
            <person name="Allen C."/>
        </authorList>
    </citation>
    <scope>NUCLEOTIDE SEQUENCE [LARGE SCALE GENOMIC DNA]</scope>
    <source>
        <strain evidence="3">UW774</strain>
    </source>
</reference>
<name>A0AA92K360_RALSL</name>